<dbReference type="PANTHER" id="PTHR13887:SF33">
    <property type="entry name" value="ISOMERASE"/>
    <property type="match status" value="1"/>
</dbReference>
<dbReference type="Proteomes" id="UP001595640">
    <property type="component" value="Unassembled WGS sequence"/>
</dbReference>
<organism evidence="2 3">
    <name type="scientific">Modicisalibacter luteus</name>
    <dbReference type="NCBI Taxonomy" id="453962"/>
    <lineage>
        <taxon>Bacteria</taxon>
        <taxon>Pseudomonadati</taxon>
        <taxon>Pseudomonadota</taxon>
        <taxon>Gammaproteobacteria</taxon>
        <taxon>Oceanospirillales</taxon>
        <taxon>Halomonadaceae</taxon>
        <taxon>Modicisalibacter</taxon>
    </lineage>
</organism>
<dbReference type="InterPro" id="IPR001853">
    <property type="entry name" value="DSBA-like_thioredoxin_dom"/>
</dbReference>
<gene>
    <name evidence="2" type="ORF">ACFOEI_03120</name>
</gene>
<dbReference type="SUPFAM" id="SSF52833">
    <property type="entry name" value="Thioredoxin-like"/>
    <property type="match status" value="1"/>
</dbReference>
<sequence length="208" mass="23594">MSIVVKVWSDFVCPFCMIAETPLLEAMRESGVKVDVEWMPFELRPYPTPTLRPEEQYLQAIWPESVYPLADHYGVKIKLPSVSPQPHTGLAWEGYQFAREQGKASEYNDRMLRAFFQENQDIGDVEVLTCLAEDIGLEAPTFQQALEQRSYRSHHQKALQAARDVQVTSVPTIVIGTRRFSGVQPKNVLLQALRDEAGERGHEGAYAN</sequence>
<keyword evidence="3" id="KW-1185">Reference proteome</keyword>
<dbReference type="RefSeq" id="WP_019020693.1">
    <property type="nucleotide sequence ID" value="NZ_BMXD01000019.1"/>
</dbReference>
<evidence type="ECO:0000259" key="1">
    <source>
        <dbReference type="Pfam" id="PF01323"/>
    </source>
</evidence>
<evidence type="ECO:0000313" key="3">
    <source>
        <dbReference type="Proteomes" id="UP001595640"/>
    </source>
</evidence>
<protein>
    <submittedName>
        <fullName evidence="2">DsbA family protein</fullName>
    </submittedName>
</protein>
<dbReference type="Pfam" id="PF01323">
    <property type="entry name" value="DSBA"/>
    <property type="match status" value="1"/>
</dbReference>
<dbReference type="Gene3D" id="3.40.30.10">
    <property type="entry name" value="Glutaredoxin"/>
    <property type="match status" value="1"/>
</dbReference>
<proteinExistence type="predicted"/>
<feature type="domain" description="DSBA-like thioredoxin" evidence="1">
    <location>
        <begin position="4"/>
        <end position="193"/>
    </location>
</feature>
<dbReference type="PANTHER" id="PTHR13887">
    <property type="entry name" value="GLUTATHIONE S-TRANSFERASE KAPPA"/>
    <property type="match status" value="1"/>
</dbReference>
<dbReference type="InterPro" id="IPR036249">
    <property type="entry name" value="Thioredoxin-like_sf"/>
</dbReference>
<dbReference type="CDD" id="cd03024">
    <property type="entry name" value="DsbA_FrnE"/>
    <property type="match status" value="1"/>
</dbReference>
<comment type="caution">
    <text evidence="2">The sequence shown here is derived from an EMBL/GenBank/DDBJ whole genome shotgun (WGS) entry which is preliminary data.</text>
</comment>
<accession>A0ABV7LWQ6</accession>
<reference evidence="3" key="1">
    <citation type="journal article" date="2019" name="Int. J. Syst. Evol. Microbiol.">
        <title>The Global Catalogue of Microorganisms (GCM) 10K type strain sequencing project: providing services to taxonomists for standard genome sequencing and annotation.</title>
        <authorList>
            <consortium name="The Broad Institute Genomics Platform"/>
            <consortium name="The Broad Institute Genome Sequencing Center for Infectious Disease"/>
            <person name="Wu L."/>
            <person name="Ma J."/>
        </authorList>
    </citation>
    <scope>NUCLEOTIDE SEQUENCE [LARGE SCALE GENOMIC DNA]</scope>
    <source>
        <strain evidence="3">KCTC 12847</strain>
    </source>
</reference>
<dbReference type="EMBL" id="JBHRUH010000005">
    <property type="protein sequence ID" value="MFC3291061.1"/>
    <property type="molecule type" value="Genomic_DNA"/>
</dbReference>
<evidence type="ECO:0000313" key="2">
    <source>
        <dbReference type="EMBL" id="MFC3291061.1"/>
    </source>
</evidence>
<name>A0ABV7LWQ6_9GAMM</name>